<name>A0A8E2AKD9_9APHY</name>
<dbReference type="OrthoDB" id="2751365at2759"/>
<gene>
    <name evidence="1" type="ORF">OBBRIDRAFT_255451</name>
</gene>
<protein>
    <recommendedName>
        <fullName evidence="3">F-box domain-containing protein</fullName>
    </recommendedName>
</protein>
<dbReference type="EMBL" id="KV722539">
    <property type="protein sequence ID" value="OCH86193.1"/>
    <property type="molecule type" value="Genomic_DNA"/>
</dbReference>
<dbReference type="InterPro" id="IPR032675">
    <property type="entry name" value="LRR_dom_sf"/>
</dbReference>
<reference evidence="1 2" key="1">
    <citation type="submission" date="2016-07" db="EMBL/GenBank/DDBJ databases">
        <title>Draft genome of the white-rot fungus Obba rivulosa 3A-2.</title>
        <authorList>
            <consortium name="DOE Joint Genome Institute"/>
            <person name="Miettinen O."/>
            <person name="Riley R."/>
            <person name="Acob R."/>
            <person name="Barry K."/>
            <person name="Cullen D."/>
            <person name="De Vries R."/>
            <person name="Hainaut M."/>
            <person name="Hatakka A."/>
            <person name="Henrissat B."/>
            <person name="Hilden K."/>
            <person name="Kuo R."/>
            <person name="Labutti K."/>
            <person name="Lipzen A."/>
            <person name="Makela M.R."/>
            <person name="Sandor L."/>
            <person name="Spatafora J.W."/>
            <person name="Grigoriev I.V."/>
            <person name="Hibbett D.S."/>
        </authorList>
    </citation>
    <scope>NUCLEOTIDE SEQUENCE [LARGE SCALE GENOMIC DNA]</scope>
    <source>
        <strain evidence="1 2">3A-2</strain>
    </source>
</reference>
<evidence type="ECO:0008006" key="3">
    <source>
        <dbReference type="Google" id="ProtNLM"/>
    </source>
</evidence>
<dbReference type="Gene3D" id="3.80.10.10">
    <property type="entry name" value="Ribonuclease Inhibitor"/>
    <property type="match status" value="1"/>
</dbReference>
<sequence>MWQPPPSLGYTNYTGPTVQTHRALETYDILYLIFEYLANADENVGSERIFRHWLANAARVSHSFSEPAMTILWRKLGDIGALFRIFSSVTRECIPDSNRFTHYFRGDIYADEWRRFKTYAGWIREASYDHYFGRVDQSVIVAVANLNNSEPLLPSLRVLHWRHCSPNEIQIPFLLAPPHIQTLDIAFGLDNTSERIDGIREPRLDALLGMMAVRTPVLEHFQLLGFLDPSLLLSVRNLSKVRSMSIAFHDLIPFFDTPTLHALCQMDSLVSLELQFRLSVNTKLSELYFPRLESLHVNCKAPELARLLHAMSAPRLTNLSVKAKIHNVAHPCQDITHAAKIRFGRSLRTFKLVINDSCRSWGGNRSALFDIIRPLLDLRDMLKLELSVNTAQYNMNDMQIEVIAQSWPFLEDLSIVVPPLTVLVTGITLDSLVHFATHCPNLSSLELQGLTPTLTLDFVAQRLRPHNLASLYIRGPDMQSWTRGKAQQVAGMLYGLFPNLALFPPPRAGYELSGKWKQVMKAYAGIRGEPFPDIESD</sequence>
<dbReference type="Proteomes" id="UP000250043">
    <property type="component" value="Unassembled WGS sequence"/>
</dbReference>
<evidence type="ECO:0000313" key="2">
    <source>
        <dbReference type="Proteomes" id="UP000250043"/>
    </source>
</evidence>
<proteinExistence type="predicted"/>
<dbReference type="AlphaFoldDB" id="A0A8E2AKD9"/>
<evidence type="ECO:0000313" key="1">
    <source>
        <dbReference type="EMBL" id="OCH86193.1"/>
    </source>
</evidence>
<keyword evidence="2" id="KW-1185">Reference proteome</keyword>
<organism evidence="1 2">
    <name type="scientific">Obba rivulosa</name>
    <dbReference type="NCBI Taxonomy" id="1052685"/>
    <lineage>
        <taxon>Eukaryota</taxon>
        <taxon>Fungi</taxon>
        <taxon>Dikarya</taxon>
        <taxon>Basidiomycota</taxon>
        <taxon>Agaricomycotina</taxon>
        <taxon>Agaricomycetes</taxon>
        <taxon>Polyporales</taxon>
        <taxon>Gelatoporiaceae</taxon>
        <taxon>Obba</taxon>
    </lineage>
</organism>
<accession>A0A8E2AKD9</accession>